<dbReference type="EC" id="2.7.11.23" evidence="1"/>
<dbReference type="Gene3D" id="1.10.510.10">
    <property type="entry name" value="Transferase(Phosphotransferase) domain 1"/>
    <property type="match status" value="2"/>
</dbReference>
<keyword evidence="3" id="KW-0547">Nucleotide-binding</keyword>
<proteinExistence type="predicted"/>
<dbReference type="PROSITE" id="PS50011">
    <property type="entry name" value="PROTEIN_KINASE_DOM"/>
    <property type="match status" value="1"/>
</dbReference>
<sequence>MPELVAAAELRIIDLPKPIAYRNRALNLLAGDALMFSKNNPNPLHPAYGKRLAPDAAGENKKRVRLTFGSTDDYETLEVVDEGSHGVVFKARHRGTGETVAIKRAKLKHGTPASASAGVLREAACLAACRGHPSILEIRDVVVDPATGALVLVTEFVAGPSLRRVLGPGRRFAEPEARAVMRHLLRGAARMHAAGIVHREARHQAGEHPPLGPRPHGGRHADEVSNLRNELSEGGLRAFDELPAFRGVTQLSRPAREVLAGLLAFRPDDRLTAAAALRHRWFALEAQEERPCRRVARAPRSASASVLMVTVGDG</sequence>
<dbReference type="GO" id="GO:0008353">
    <property type="term" value="F:RNA polymerase II CTD heptapeptide repeat kinase activity"/>
    <property type="evidence" value="ECO:0007669"/>
    <property type="project" value="UniProtKB-EC"/>
</dbReference>
<evidence type="ECO:0000256" key="5">
    <source>
        <dbReference type="ARBA" id="ARBA00049280"/>
    </source>
</evidence>
<organism evidence="8 9">
    <name type="scientific">Eleusine coracana subsp. coracana</name>
    <dbReference type="NCBI Taxonomy" id="191504"/>
    <lineage>
        <taxon>Eukaryota</taxon>
        <taxon>Viridiplantae</taxon>
        <taxon>Streptophyta</taxon>
        <taxon>Embryophyta</taxon>
        <taxon>Tracheophyta</taxon>
        <taxon>Spermatophyta</taxon>
        <taxon>Magnoliopsida</taxon>
        <taxon>Liliopsida</taxon>
        <taxon>Poales</taxon>
        <taxon>Poaceae</taxon>
        <taxon>PACMAD clade</taxon>
        <taxon>Chloridoideae</taxon>
        <taxon>Cynodonteae</taxon>
        <taxon>Eleusininae</taxon>
        <taxon>Eleusine</taxon>
    </lineage>
</organism>
<dbReference type="InterPro" id="IPR050108">
    <property type="entry name" value="CDK"/>
</dbReference>
<evidence type="ECO:0000256" key="2">
    <source>
        <dbReference type="ARBA" id="ARBA00022553"/>
    </source>
</evidence>
<comment type="caution">
    <text evidence="8">The sequence shown here is derived from an EMBL/GenBank/DDBJ whole genome shotgun (WGS) entry which is preliminary data.</text>
</comment>
<dbReference type="GO" id="GO:0007346">
    <property type="term" value="P:regulation of mitotic cell cycle"/>
    <property type="evidence" value="ECO:0007669"/>
    <property type="project" value="TreeGrafter"/>
</dbReference>
<evidence type="ECO:0000256" key="1">
    <source>
        <dbReference type="ARBA" id="ARBA00012409"/>
    </source>
</evidence>
<dbReference type="EMBL" id="MU847442">
    <property type="protein sequence ID" value="KAK2630888.1"/>
    <property type="molecule type" value="Genomic_DNA"/>
</dbReference>
<evidence type="ECO:0000256" key="3">
    <source>
        <dbReference type="ARBA" id="ARBA00022741"/>
    </source>
</evidence>
<gene>
    <name evidence="8" type="ORF">QOZ80_UnG0720890</name>
</gene>
<evidence type="ECO:0000256" key="4">
    <source>
        <dbReference type="ARBA" id="ARBA00022840"/>
    </source>
</evidence>
<dbReference type="InterPro" id="IPR011009">
    <property type="entry name" value="Kinase-like_dom_sf"/>
</dbReference>
<dbReference type="PANTHER" id="PTHR24056">
    <property type="entry name" value="CELL DIVISION PROTEIN KINASE"/>
    <property type="match status" value="1"/>
</dbReference>
<protein>
    <recommendedName>
        <fullName evidence="1">[RNA-polymerase]-subunit kinase</fullName>
        <ecNumber evidence="1">2.7.11.23</ecNumber>
    </recommendedName>
</protein>
<dbReference type="SUPFAM" id="SSF56112">
    <property type="entry name" value="Protein kinase-like (PK-like)"/>
    <property type="match status" value="1"/>
</dbReference>
<dbReference type="Proteomes" id="UP001301735">
    <property type="component" value="Unassembled WGS sequence"/>
</dbReference>
<dbReference type="PANTHER" id="PTHR24056:SF432">
    <property type="entry name" value="OS10G0154500 PROTEIN"/>
    <property type="match status" value="1"/>
</dbReference>
<reference evidence="8 9" key="1">
    <citation type="submission" date="2023-05" db="EMBL/GenBank/DDBJ databases">
        <title>WGS assembly of Eleusine coracana.</title>
        <authorList>
            <person name="Jenkins J."/>
            <person name="Schmutz J."/>
            <person name="Lux T."/>
            <person name="Plott C."/>
            <person name="Mayer K."/>
            <person name="Qi P."/>
            <person name="Devos K."/>
        </authorList>
    </citation>
    <scope>NUCLEOTIDE SEQUENCE [LARGE SCALE GENOMIC DNA]</scope>
    <source>
        <tissue evidence="8">Leaves</tissue>
    </source>
</reference>
<evidence type="ECO:0000259" key="7">
    <source>
        <dbReference type="PROSITE" id="PS50011"/>
    </source>
</evidence>
<dbReference type="Pfam" id="PF00069">
    <property type="entry name" value="Pkinase"/>
    <property type="match status" value="1"/>
</dbReference>
<accession>A0AAV9G3K8</accession>
<name>A0AAV9G3K8_ELECO</name>
<dbReference type="AlphaFoldDB" id="A0AAV9G3K8"/>
<feature type="domain" description="Protein kinase" evidence="7">
    <location>
        <begin position="74"/>
        <end position="314"/>
    </location>
</feature>
<evidence type="ECO:0000313" key="8">
    <source>
        <dbReference type="EMBL" id="KAK2630888.1"/>
    </source>
</evidence>
<dbReference type="InterPro" id="IPR000719">
    <property type="entry name" value="Prot_kinase_dom"/>
</dbReference>
<feature type="region of interest" description="Disordered" evidence="6">
    <location>
        <begin position="202"/>
        <end position="222"/>
    </location>
</feature>
<dbReference type="GO" id="GO:0005524">
    <property type="term" value="F:ATP binding"/>
    <property type="evidence" value="ECO:0007669"/>
    <property type="project" value="UniProtKB-KW"/>
</dbReference>
<keyword evidence="2" id="KW-0597">Phosphoprotein</keyword>
<keyword evidence="9" id="KW-1185">Reference proteome</keyword>
<evidence type="ECO:0000256" key="6">
    <source>
        <dbReference type="SAM" id="MobiDB-lite"/>
    </source>
</evidence>
<dbReference type="GO" id="GO:0005634">
    <property type="term" value="C:nucleus"/>
    <property type="evidence" value="ECO:0007669"/>
    <property type="project" value="TreeGrafter"/>
</dbReference>
<comment type="catalytic activity">
    <reaction evidence="5">
        <text>[DNA-directed RNA polymerase] + ATP = phospho-[DNA-directed RNA polymerase] + ADP + H(+)</text>
        <dbReference type="Rhea" id="RHEA:10216"/>
        <dbReference type="Rhea" id="RHEA-COMP:11321"/>
        <dbReference type="Rhea" id="RHEA-COMP:11322"/>
        <dbReference type="ChEBI" id="CHEBI:15378"/>
        <dbReference type="ChEBI" id="CHEBI:30616"/>
        <dbReference type="ChEBI" id="CHEBI:43176"/>
        <dbReference type="ChEBI" id="CHEBI:68546"/>
        <dbReference type="ChEBI" id="CHEBI:456216"/>
        <dbReference type="EC" id="2.7.11.23"/>
    </reaction>
</comment>
<keyword evidence="4" id="KW-0067">ATP-binding</keyword>
<evidence type="ECO:0000313" key="9">
    <source>
        <dbReference type="Proteomes" id="UP001301735"/>
    </source>
</evidence>